<sequence>MGRVFLSAADPDLDGAMKAVAAERDSDRLSRHNTQMRLRAIREIGKEGKHAQDMKEPPLHETALM</sequence>
<feature type="compositionally biased region" description="Basic and acidic residues" evidence="1">
    <location>
        <begin position="45"/>
        <end position="59"/>
    </location>
</feature>
<dbReference type="EMBL" id="BMKF01000002">
    <property type="protein sequence ID" value="GGB73906.1"/>
    <property type="molecule type" value="Genomic_DNA"/>
</dbReference>
<gene>
    <name evidence="2" type="ORF">GCM10011503_23310</name>
</gene>
<organism evidence="2 3">
    <name type="scientific">Henriciella pelagia</name>
    <dbReference type="NCBI Taxonomy" id="1977912"/>
    <lineage>
        <taxon>Bacteria</taxon>
        <taxon>Pseudomonadati</taxon>
        <taxon>Pseudomonadota</taxon>
        <taxon>Alphaproteobacteria</taxon>
        <taxon>Hyphomonadales</taxon>
        <taxon>Hyphomonadaceae</taxon>
        <taxon>Henriciella</taxon>
    </lineage>
</organism>
<accession>A0ABQ1JSW5</accession>
<evidence type="ECO:0000313" key="2">
    <source>
        <dbReference type="EMBL" id="GGB73906.1"/>
    </source>
</evidence>
<dbReference type="Proteomes" id="UP000628854">
    <property type="component" value="Unassembled WGS sequence"/>
</dbReference>
<reference evidence="3" key="1">
    <citation type="journal article" date="2019" name="Int. J. Syst. Evol. Microbiol.">
        <title>The Global Catalogue of Microorganisms (GCM) 10K type strain sequencing project: providing services to taxonomists for standard genome sequencing and annotation.</title>
        <authorList>
            <consortium name="The Broad Institute Genomics Platform"/>
            <consortium name="The Broad Institute Genome Sequencing Center for Infectious Disease"/>
            <person name="Wu L."/>
            <person name="Ma J."/>
        </authorList>
    </citation>
    <scope>NUCLEOTIDE SEQUENCE [LARGE SCALE GENOMIC DNA]</scope>
    <source>
        <strain evidence="3">CGMCC 1.15928</strain>
    </source>
</reference>
<evidence type="ECO:0000313" key="3">
    <source>
        <dbReference type="Proteomes" id="UP000628854"/>
    </source>
</evidence>
<evidence type="ECO:0000256" key="1">
    <source>
        <dbReference type="SAM" id="MobiDB-lite"/>
    </source>
</evidence>
<protein>
    <submittedName>
        <fullName evidence="2">Uncharacterized protein</fullName>
    </submittedName>
</protein>
<name>A0ABQ1JSW5_9PROT</name>
<comment type="caution">
    <text evidence="2">The sequence shown here is derived from an EMBL/GenBank/DDBJ whole genome shotgun (WGS) entry which is preliminary data.</text>
</comment>
<keyword evidence="3" id="KW-1185">Reference proteome</keyword>
<proteinExistence type="predicted"/>
<feature type="region of interest" description="Disordered" evidence="1">
    <location>
        <begin position="45"/>
        <end position="65"/>
    </location>
</feature>